<dbReference type="SMART" id="SM00382">
    <property type="entry name" value="AAA"/>
    <property type="match status" value="1"/>
</dbReference>
<evidence type="ECO:0000256" key="8">
    <source>
        <dbReference type="ARBA" id="ARBA00023136"/>
    </source>
</evidence>
<dbReference type="InterPro" id="IPR017871">
    <property type="entry name" value="ABC_transporter-like_CS"/>
</dbReference>
<accession>A0A1M6DD38</accession>
<comment type="similarity">
    <text evidence="2">Belongs to the ABC transporter superfamily.</text>
</comment>
<keyword evidence="8" id="KW-0472">Membrane</keyword>
<dbReference type="GO" id="GO:0005524">
    <property type="term" value="F:ATP binding"/>
    <property type="evidence" value="ECO:0007669"/>
    <property type="project" value="UniProtKB-KW"/>
</dbReference>
<dbReference type="InterPro" id="IPR027417">
    <property type="entry name" value="P-loop_NTPase"/>
</dbReference>
<keyword evidence="6 10" id="KW-0067">ATP-binding</keyword>
<keyword evidence="4" id="KW-1003">Cell membrane</keyword>
<comment type="subcellular location">
    <subcellularLocation>
        <location evidence="1">Cell membrane</location>
        <topology evidence="1">Peripheral membrane protein</topology>
    </subcellularLocation>
</comment>
<evidence type="ECO:0000313" key="10">
    <source>
        <dbReference type="EMBL" id="SHI71176.1"/>
    </source>
</evidence>
<dbReference type="SUPFAM" id="SSF52540">
    <property type="entry name" value="P-loop containing nucleoside triphosphate hydrolases"/>
    <property type="match status" value="1"/>
</dbReference>
<dbReference type="EMBL" id="FQZP01000007">
    <property type="protein sequence ID" value="SHI71176.1"/>
    <property type="molecule type" value="Genomic_DNA"/>
</dbReference>
<dbReference type="Pfam" id="PF00005">
    <property type="entry name" value="ABC_tran"/>
    <property type="match status" value="1"/>
</dbReference>
<dbReference type="PROSITE" id="PS00211">
    <property type="entry name" value="ABC_TRANSPORTER_1"/>
    <property type="match status" value="1"/>
</dbReference>
<protein>
    <submittedName>
        <fullName evidence="10">Energy-coupling factor transport system ATP-binding protein</fullName>
    </submittedName>
</protein>
<evidence type="ECO:0000256" key="6">
    <source>
        <dbReference type="ARBA" id="ARBA00022840"/>
    </source>
</evidence>
<evidence type="ECO:0000259" key="9">
    <source>
        <dbReference type="PROSITE" id="PS50893"/>
    </source>
</evidence>
<dbReference type="InterPro" id="IPR003593">
    <property type="entry name" value="AAA+_ATPase"/>
</dbReference>
<dbReference type="PROSITE" id="PS50893">
    <property type="entry name" value="ABC_TRANSPORTER_2"/>
    <property type="match status" value="1"/>
</dbReference>
<keyword evidence="5" id="KW-0547">Nucleotide-binding</keyword>
<sequence length="293" mass="32449">MIRFNNVSFAYEGSEELAVRNINLHIDKGEFVGIIGPSGAGKSTLVSLINGVIPHFHRGDYYGEVLVCGKDTLESTCGEISRHVGSVFQDPEAQMVTTVVEDEIAFGLENFNVPAGEIEKRITESLKMVGIEHLRHRGTAALSGGQKQRVTIAAAIALRPEILVLDEPTSELDPQGSRQVFQTLKRLNQEYGMTILIVEQKVMLLSEFCSRLMVMEKGQIILDGPVRQVLEHHDKLLELGINCPRVVTLTKLLKDASLYDGDIPVDVDEAEQVVRKILEGAYDQHTAFDLSLR</sequence>
<dbReference type="InterPro" id="IPR050095">
    <property type="entry name" value="ECF_ABC_transporter_ATP-bd"/>
</dbReference>
<feature type="domain" description="ABC transporter" evidence="9">
    <location>
        <begin position="2"/>
        <end position="242"/>
    </location>
</feature>
<dbReference type="GO" id="GO:0016887">
    <property type="term" value="F:ATP hydrolysis activity"/>
    <property type="evidence" value="ECO:0007669"/>
    <property type="project" value="InterPro"/>
</dbReference>
<proteinExistence type="inferred from homology"/>
<dbReference type="PANTHER" id="PTHR43553">
    <property type="entry name" value="HEAVY METAL TRANSPORTER"/>
    <property type="match status" value="1"/>
</dbReference>
<dbReference type="InterPro" id="IPR003439">
    <property type="entry name" value="ABC_transporter-like_ATP-bd"/>
</dbReference>
<dbReference type="GO" id="GO:0042626">
    <property type="term" value="F:ATPase-coupled transmembrane transporter activity"/>
    <property type="evidence" value="ECO:0007669"/>
    <property type="project" value="TreeGrafter"/>
</dbReference>
<keyword evidence="3" id="KW-0813">Transport</keyword>
<keyword evidence="7" id="KW-1278">Translocase</keyword>
<dbReference type="InterPro" id="IPR015856">
    <property type="entry name" value="ABC_transpr_CbiO/EcfA_su"/>
</dbReference>
<gene>
    <name evidence="10" type="ORF">SAMN05444373_100744</name>
</gene>
<name>A0A1M6DD38_9FIRM</name>
<evidence type="ECO:0000256" key="7">
    <source>
        <dbReference type="ARBA" id="ARBA00022967"/>
    </source>
</evidence>
<evidence type="ECO:0000256" key="2">
    <source>
        <dbReference type="ARBA" id="ARBA00005417"/>
    </source>
</evidence>
<keyword evidence="11" id="KW-1185">Reference proteome</keyword>
<dbReference type="CDD" id="cd03225">
    <property type="entry name" value="ABC_cobalt_CbiO_domain1"/>
    <property type="match status" value="1"/>
</dbReference>
<dbReference type="Proteomes" id="UP000324781">
    <property type="component" value="Unassembled WGS sequence"/>
</dbReference>
<evidence type="ECO:0000256" key="1">
    <source>
        <dbReference type="ARBA" id="ARBA00004202"/>
    </source>
</evidence>
<organism evidence="10 11">
    <name type="scientific">Thermoclostridium caenicola</name>
    <dbReference type="NCBI Taxonomy" id="659425"/>
    <lineage>
        <taxon>Bacteria</taxon>
        <taxon>Bacillati</taxon>
        <taxon>Bacillota</taxon>
        <taxon>Clostridia</taxon>
        <taxon>Eubacteriales</taxon>
        <taxon>Oscillospiraceae</taxon>
        <taxon>Thermoclostridium</taxon>
    </lineage>
</organism>
<dbReference type="GO" id="GO:0043190">
    <property type="term" value="C:ATP-binding cassette (ABC) transporter complex"/>
    <property type="evidence" value="ECO:0007669"/>
    <property type="project" value="TreeGrafter"/>
</dbReference>
<dbReference type="FunFam" id="3.40.50.300:FF:000224">
    <property type="entry name" value="Energy-coupling factor transporter ATP-binding protein EcfA"/>
    <property type="match status" value="1"/>
</dbReference>
<evidence type="ECO:0000256" key="4">
    <source>
        <dbReference type="ARBA" id="ARBA00022475"/>
    </source>
</evidence>
<evidence type="ECO:0000256" key="5">
    <source>
        <dbReference type="ARBA" id="ARBA00022741"/>
    </source>
</evidence>
<dbReference type="RefSeq" id="WP_149678002.1">
    <property type="nucleotide sequence ID" value="NZ_FQZP01000007.1"/>
</dbReference>
<dbReference type="OrthoDB" id="501320at2"/>
<dbReference type="Gene3D" id="3.40.50.300">
    <property type="entry name" value="P-loop containing nucleotide triphosphate hydrolases"/>
    <property type="match status" value="1"/>
</dbReference>
<evidence type="ECO:0000313" key="11">
    <source>
        <dbReference type="Proteomes" id="UP000324781"/>
    </source>
</evidence>
<dbReference type="AlphaFoldDB" id="A0A1M6DD38"/>
<evidence type="ECO:0000256" key="3">
    <source>
        <dbReference type="ARBA" id="ARBA00022448"/>
    </source>
</evidence>
<reference evidence="10 11" key="1">
    <citation type="submission" date="2016-11" db="EMBL/GenBank/DDBJ databases">
        <authorList>
            <person name="Varghese N."/>
            <person name="Submissions S."/>
        </authorList>
    </citation>
    <scope>NUCLEOTIDE SEQUENCE [LARGE SCALE GENOMIC DNA]</scope>
    <source>
        <strain evidence="10 11">DSM 19027</strain>
    </source>
</reference>